<dbReference type="GO" id="GO:0006281">
    <property type="term" value="P:DNA repair"/>
    <property type="evidence" value="ECO:0007669"/>
    <property type="project" value="UniProtKB-KW"/>
</dbReference>
<dbReference type="EC" id="3.2.2.27" evidence="3"/>
<dbReference type="GO" id="GO:0046872">
    <property type="term" value="F:metal ion binding"/>
    <property type="evidence" value="ECO:0007669"/>
    <property type="project" value="UniProtKB-KW"/>
</dbReference>
<dbReference type="PANTHER" id="PTHR33693">
    <property type="entry name" value="TYPE-5 URACIL-DNA GLYCOSYLASE"/>
    <property type="match status" value="1"/>
</dbReference>
<dbReference type="InterPro" id="IPR051536">
    <property type="entry name" value="UDG_Type-4/5"/>
</dbReference>
<dbReference type="CDD" id="cd10030">
    <property type="entry name" value="UDG-F4_TTUDGA_SPO1dp_like"/>
    <property type="match status" value="1"/>
</dbReference>
<evidence type="ECO:0000256" key="8">
    <source>
        <dbReference type="ARBA" id="ARBA00022801"/>
    </source>
</evidence>
<keyword evidence="10" id="KW-0411">Iron-sulfur</keyword>
<evidence type="ECO:0000256" key="5">
    <source>
        <dbReference type="ARBA" id="ARBA00022485"/>
    </source>
</evidence>
<comment type="similarity">
    <text evidence="2">Belongs to the uracil-DNA glycosylase (UDG) superfamily. Type 4 (UDGa) family.</text>
</comment>
<dbReference type="EMBL" id="MGJP01000050">
    <property type="protein sequence ID" value="OGN08924.1"/>
    <property type="molecule type" value="Genomic_DNA"/>
</dbReference>
<dbReference type="GO" id="GO:0051539">
    <property type="term" value="F:4 iron, 4 sulfur cluster binding"/>
    <property type="evidence" value="ECO:0007669"/>
    <property type="project" value="UniProtKB-KW"/>
</dbReference>
<dbReference type="SMART" id="SM00987">
    <property type="entry name" value="UreE_C"/>
    <property type="match status" value="1"/>
</dbReference>
<dbReference type="Gene3D" id="3.40.470.10">
    <property type="entry name" value="Uracil-DNA glycosylase-like domain"/>
    <property type="match status" value="1"/>
</dbReference>
<dbReference type="InterPro" id="IPR005273">
    <property type="entry name" value="Ura-DNA_glyco_family4"/>
</dbReference>
<reference evidence="13 14" key="1">
    <citation type="journal article" date="2016" name="Nat. Commun.">
        <title>Thousands of microbial genomes shed light on interconnected biogeochemical processes in an aquifer system.</title>
        <authorList>
            <person name="Anantharaman K."/>
            <person name="Brown C.T."/>
            <person name="Hug L.A."/>
            <person name="Sharon I."/>
            <person name="Castelle C.J."/>
            <person name="Probst A.J."/>
            <person name="Thomas B.C."/>
            <person name="Singh A."/>
            <person name="Wilkins M.J."/>
            <person name="Karaoz U."/>
            <person name="Brodie E.L."/>
            <person name="Williams K.H."/>
            <person name="Hubbard S.S."/>
            <person name="Banfield J.F."/>
        </authorList>
    </citation>
    <scope>NUCLEOTIDE SEQUENCE [LARGE SCALE GENOMIC DNA]</scope>
</reference>
<sequence length="200" mass="22669">MFNDNRTEQLKKIKDEVLNLKNSPLYKERIKNRVFPVIGEGNHYAKIIFIGEAPGRNEAATGRPFCGAAGKVLDELLASVGIDRKDVYVTNIVKDRPPSNRDPLPEEIKIYAPFLDRQIDIIQPEVIATLGRFSMDYIMRKFGLDSMIKGISSIHGKIFDAQANYGSVKIVPLYHPAVAVYNNNMKEELLKDFQALKQFK</sequence>
<evidence type="ECO:0000256" key="1">
    <source>
        <dbReference type="ARBA" id="ARBA00001400"/>
    </source>
</evidence>
<keyword evidence="8" id="KW-0378">Hydrolase</keyword>
<evidence type="ECO:0000313" key="14">
    <source>
        <dbReference type="Proteomes" id="UP000177167"/>
    </source>
</evidence>
<evidence type="ECO:0000256" key="7">
    <source>
        <dbReference type="ARBA" id="ARBA00022763"/>
    </source>
</evidence>
<comment type="caution">
    <text evidence="13">The sequence shown here is derived from an EMBL/GenBank/DDBJ whole genome shotgun (WGS) entry which is preliminary data.</text>
</comment>
<keyword evidence="9" id="KW-0408">Iron</keyword>
<organism evidence="13 14">
    <name type="scientific">Candidatus Yanofskybacteria bacterium RIFCSPHIGHO2_02_FULL_41_11</name>
    <dbReference type="NCBI Taxonomy" id="1802675"/>
    <lineage>
        <taxon>Bacteria</taxon>
        <taxon>Candidatus Yanofskyibacteriota</taxon>
    </lineage>
</organism>
<keyword evidence="11" id="KW-0234">DNA repair</keyword>
<dbReference type="NCBIfam" id="TIGR00758">
    <property type="entry name" value="UDG_fam4"/>
    <property type="match status" value="1"/>
</dbReference>
<evidence type="ECO:0000256" key="10">
    <source>
        <dbReference type="ARBA" id="ARBA00023014"/>
    </source>
</evidence>
<dbReference type="AlphaFoldDB" id="A0A1F8F6Z3"/>
<dbReference type="Proteomes" id="UP000177167">
    <property type="component" value="Unassembled WGS sequence"/>
</dbReference>
<evidence type="ECO:0000313" key="13">
    <source>
        <dbReference type="EMBL" id="OGN08924.1"/>
    </source>
</evidence>
<gene>
    <name evidence="13" type="ORF">A3J46_02595</name>
</gene>
<evidence type="ECO:0000256" key="2">
    <source>
        <dbReference type="ARBA" id="ARBA00006521"/>
    </source>
</evidence>
<accession>A0A1F8F6Z3</accession>
<keyword evidence="6" id="KW-0479">Metal-binding</keyword>
<proteinExistence type="inferred from homology"/>
<evidence type="ECO:0000256" key="3">
    <source>
        <dbReference type="ARBA" id="ARBA00012030"/>
    </source>
</evidence>
<feature type="domain" description="Uracil-DNA glycosylase-like" evidence="12">
    <location>
        <begin position="38"/>
        <end position="194"/>
    </location>
</feature>
<dbReference type="PANTHER" id="PTHR33693:SF1">
    <property type="entry name" value="TYPE-4 URACIL-DNA GLYCOSYLASE"/>
    <property type="match status" value="1"/>
</dbReference>
<evidence type="ECO:0000256" key="6">
    <source>
        <dbReference type="ARBA" id="ARBA00022723"/>
    </source>
</evidence>
<keyword evidence="5" id="KW-0004">4Fe-4S</keyword>
<dbReference type="InterPro" id="IPR005122">
    <property type="entry name" value="Uracil-DNA_glycosylase-like"/>
</dbReference>
<dbReference type="SMART" id="SM00986">
    <property type="entry name" value="UDG"/>
    <property type="match status" value="1"/>
</dbReference>
<protein>
    <recommendedName>
        <fullName evidence="4">Type-4 uracil-DNA glycosylase</fullName>
        <ecNumber evidence="3">3.2.2.27</ecNumber>
    </recommendedName>
</protein>
<dbReference type="SUPFAM" id="SSF52141">
    <property type="entry name" value="Uracil-DNA glycosylase-like"/>
    <property type="match status" value="1"/>
</dbReference>
<evidence type="ECO:0000256" key="11">
    <source>
        <dbReference type="ARBA" id="ARBA00023204"/>
    </source>
</evidence>
<keyword evidence="7" id="KW-0227">DNA damage</keyword>
<evidence type="ECO:0000256" key="9">
    <source>
        <dbReference type="ARBA" id="ARBA00023004"/>
    </source>
</evidence>
<name>A0A1F8F6Z3_9BACT</name>
<comment type="catalytic activity">
    <reaction evidence="1">
        <text>Hydrolyzes single-stranded DNA or mismatched double-stranded DNA and polynucleotides, releasing free uracil.</text>
        <dbReference type="EC" id="3.2.2.27"/>
    </reaction>
</comment>
<dbReference type="GO" id="GO:0004844">
    <property type="term" value="F:uracil DNA N-glycosylase activity"/>
    <property type="evidence" value="ECO:0007669"/>
    <property type="project" value="UniProtKB-EC"/>
</dbReference>
<evidence type="ECO:0000256" key="4">
    <source>
        <dbReference type="ARBA" id="ARBA00019403"/>
    </source>
</evidence>
<evidence type="ECO:0000259" key="12">
    <source>
        <dbReference type="SMART" id="SM00986"/>
    </source>
</evidence>
<dbReference type="InterPro" id="IPR036895">
    <property type="entry name" value="Uracil-DNA_glycosylase-like_sf"/>
</dbReference>
<dbReference type="Pfam" id="PF03167">
    <property type="entry name" value="UDG"/>
    <property type="match status" value="1"/>
</dbReference>